<evidence type="ECO:0000313" key="8">
    <source>
        <dbReference type="Proteomes" id="UP000077266"/>
    </source>
</evidence>
<sequence>MVGSATADAFDLPDLVAASSSFTPCFNSHYARAMADCRAWLVSREALGAQTEAILVNADMERLCAMCYPSAPYDRFRAVCDFVCILVVVDEVCDTQSGVEAYTTGQSFLNALREPNWDDGSKLARITREFRASLGNWIDTDGGKRFINVCESYIACVVEEANLRERGEVLSVEAYENLRRENSAVRPCASIMEFSLGISLPNHVFANEHFMAVYWSVIDMVCWANDVYSYAVEYQYGLEGNNVVTVLMSERNIDLQAASDHVGEYYESLVKKHWAAREVLRGQTFGSAELDSQVQLYVEELAHWTIGNIMWSFEIRRYFGDEAKKVKESRRVVVKAKEQRDMITELV</sequence>
<dbReference type="SUPFAM" id="SSF48576">
    <property type="entry name" value="Terpenoid synthases"/>
    <property type="match status" value="1"/>
</dbReference>
<keyword evidence="3 6" id="KW-0479">Metal-binding</keyword>
<evidence type="ECO:0000313" key="7">
    <source>
        <dbReference type="EMBL" id="KZV94463.1"/>
    </source>
</evidence>
<dbReference type="GO" id="GO:0010333">
    <property type="term" value="F:terpene synthase activity"/>
    <property type="evidence" value="ECO:0007669"/>
    <property type="project" value="InterPro"/>
</dbReference>
<dbReference type="PANTHER" id="PTHR35201">
    <property type="entry name" value="TERPENE SYNTHASE"/>
    <property type="match status" value="1"/>
</dbReference>
<dbReference type="InParanoid" id="A0A165J832"/>
<reference evidence="7 8" key="1">
    <citation type="journal article" date="2016" name="Mol. Biol. Evol.">
        <title>Comparative Genomics of Early-Diverging Mushroom-Forming Fungi Provides Insights into the Origins of Lignocellulose Decay Capabilities.</title>
        <authorList>
            <person name="Nagy L.G."/>
            <person name="Riley R."/>
            <person name="Tritt A."/>
            <person name="Adam C."/>
            <person name="Daum C."/>
            <person name="Floudas D."/>
            <person name="Sun H."/>
            <person name="Yadav J.S."/>
            <person name="Pangilinan J."/>
            <person name="Larsson K.H."/>
            <person name="Matsuura K."/>
            <person name="Barry K."/>
            <person name="Labutti K."/>
            <person name="Kuo R."/>
            <person name="Ohm R.A."/>
            <person name="Bhattacharya S.S."/>
            <person name="Shirouzu T."/>
            <person name="Yoshinaga Y."/>
            <person name="Martin F.M."/>
            <person name="Grigoriev I.V."/>
            <person name="Hibbett D.S."/>
        </authorList>
    </citation>
    <scope>NUCLEOTIDE SEQUENCE [LARGE SCALE GENOMIC DNA]</scope>
    <source>
        <strain evidence="7 8">HHB12029</strain>
    </source>
</reference>
<keyword evidence="5 6" id="KW-0456">Lyase</keyword>
<evidence type="ECO:0000256" key="4">
    <source>
        <dbReference type="ARBA" id="ARBA00022842"/>
    </source>
</evidence>
<organism evidence="7 8">
    <name type="scientific">Exidia glandulosa HHB12029</name>
    <dbReference type="NCBI Taxonomy" id="1314781"/>
    <lineage>
        <taxon>Eukaryota</taxon>
        <taxon>Fungi</taxon>
        <taxon>Dikarya</taxon>
        <taxon>Basidiomycota</taxon>
        <taxon>Agaricomycotina</taxon>
        <taxon>Agaricomycetes</taxon>
        <taxon>Auriculariales</taxon>
        <taxon>Exidiaceae</taxon>
        <taxon>Exidia</taxon>
    </lineage>
</organism>
<evidence type="ECO:0000256" key="3">
    <source>
        <dbReference type="ARBA" id="ARBA00022723"/>
    </source>
</evidence>
<proteinExistence type="inferred from homology"/>
<dbReference type="SFLD" id="SFLDS00005">
    <property type="entry name" value="Isoprenoid_Synthase_Type_I"/>
    <property type="match status" value="1"/>
</dbReference>
<comment type="similarity">
    <text evidence="2 6">Belongs to the terpene synthase family.</text>
</comment>
<dbReference type="Proteomes" id="UP000077266">
    <property type="component" value="Unassembled WGS sequence"/>
</dbReference>
<evidence type="ECO:0000256" key="5">
    <source>
        <dbReference type="ARBA" id="ARBA00023239"/>
    </source>
</evidence>
<dbReference type="AlphaFoldDB" id="A0A165J832"/>
<dbReference type="InterPro" id="IPR034686">
    <property type="entry name" value="Terpene_cyclase-like_2"/>
</dbReference>
<dbReference type="STRING" id="1314781.A0A165J832"/>
<keyword evidence="8" id="KW-1185">Reference proteome</keyword>
<dbReference type="OrthoDB" id="2861623at2759"/>
<dbReference type="GO" id="GO:0046872">
    <property type="term" value="F:metal ion binding"/>
    <property type="evidence" value="ECO:0007669"/>
    <property type="project" value="UniProtKB-KW"/>
</dbReference>
<name>A0A165J832_EXIGL</name>
<comment type="cofactor">
    <cofactor evidence="1 6">
        <name>Mg(2+)</name>
        <dbReference type="ChEBI" id="CHEBI:18420"/>
    </cofactor>
</comment>
<accession>A0A165J832</accession>
<dbReference type="SFLD" id="SFLDG01020">
    <property type="entry name" value="Terpene_Cyclase_Like_2"/>
    <property type="match status" value="1"/>
</dbReference>
<protein>
    <recommendedName>
        <fullName evidence="6">Terpene synthase</fullName>
        <ecNumber evidence="6">4.2.3.-</ecNumber>
    </recommendedName>
</protein>
<dbReference type="Gene3D" id="1.10.600.10">
    <property type="entry name" value="Farnesyl Diphosphate Synthase"/>
    <property type="match status" value="1"/>
</dbReference>
<dbReference type="GO" id="GO:0008299">
    <property type="term" value="P:isoprenoid biosynthetic process"/>
    <property type="evidence" value="ECO:0007669"/>
    <property type="project" value="UniProtKB-ARBA"/>
</dbReference>
<dbReference type="InterPro" id="IPR008949">
    <property type="entry name" value="Isoprenoid_synthase_dom_sf"/>
</dbReference>
<dbReference type="EMBL" id="KV425972">
    <property type="protein sequence ID" value="KZV94463.1"/>
    <property type="molecule type" value="Genomic_DNA"/>
</dbReference>
<gene>
    <name evidence="7" type="ORF">EXIGLDRAFT_611671</name>
</gene>
<dbReference type="Pfam" id="PF19086">
    <property type="entry name" value="Terpene_syn_C_2"/>
    <property type="match status" value="1"/>
</dbReference>
<evidence type="ECO:0000256" key="1">
    <source>
        <dbReference type="ARBA" id="ARBA00001946"/>
    </source>
</evidence>
<evidence type="ECO:0000256" key="6">
    <source>
        <dbReference type="RuleBase" id="RU366034"/>
    </source>
</evidence>
<dbReference type="EC" id="4.2.3.-" evidence="6"/>
<keyword evidence="4 6" id="KW-0460">Magnesium</keyword>
<evidence type="ECO:0000256" key="2">
    <source>
        <dbReference type="ARBA" id="ARBA00006333"/>
    </source>
</evidence>
<dbReference type="PANTHER" id="PTHR35201:SF4">
    <property type="entry name" value="BETA-PINACENE SYNTHASE-RELATED"/>
    <property type="match status" value="1"/>
</dbReference>